<dbReference type="CDD" id="cd16104">
    <property type="entry name" value="Ubl_USP14_like"/>
    <property type="match status" value="1"/>
</dbReference>
<dbReference type="InterPro" id="IPR028889">
    <property type="entry name" value="USP"/>
</dbReference>
<evidence type="ECO:0000256" key="1">
    <source>
        <dbReference type="ARBA" id="ARBA00000707"/>
    </source>
</evidence>
<evidence type="ECO:0000256" key="5">
    <source>
        <dbReference type="ARBA" id="ARBA00022801"/>
    </source>
</evidence>
<evidence type="ECO:0000256" key="8">
    <source>
        <dbReference type="SAM" id="MobiDB-lite"/>
    </source>
</evidence>
<dbReference type="PROSITE" id="PS50053">
    <property type="entry name" value="UBIQUITIN_2"/>
    <property type="match status" value="1"/>
</dbReference>
<dbReference type="CDD" id="cd02657">
    <property type="entry name" value="Peptidase_C19A"/>
    <property type="match status" value="1"/>
</dbReference>
<keyword evidence="3 7" id="KW-0645">Protease</keyword>
<dbReference type="PANTHER" id="PTHR43982">
    <property type="entry name" value="UBIQUITIN CARBOXYL-TERMINAL HYDROLASE"/>
    <property type="match status" value="1"/>
</dbReference>
<dbReference type="FunFam" id="3.90.70.10:FF:000032">
    <property type="entry name" value="Ubiquitin carboxyl-terminal hydrolase 14"/>
    <property type="match status" value="1"/>
</dbReference>
<evidence type="ECO:0000313" key="12">
    <source>
        <dbReference type="WBParaSite" id="PSAMB.scaffold283size59227.g4387.t1"/>
    </source>
</evidence>
<feature type="domain" description="Ubiquitin-like" evidence="9">
    <location>
        <begin position="4"/>
        <end position="55"/>
    </location>
</feature>
<evidence type="ECO:0000313" key="11">
    <source>
        <dbReference type="Proteomes" id="UP000887566"/>
    </source>
</evidence>
<dbReference type="InterPro" id="IPR001394">
    <property type="entry name" value="Peptidase_C19_UCH"/>
</dbReference>
<sequence>MPAFQVAVKWGKEKYDVEANTDEAPLVFKSQLFALTGVQPERQKVMFKGKTLADDSWGALGGVLKKGDLLMMMGSADAVPTAPTGKTKFLEDMTDAQAAAAMDIPAGLKNLGNTCYMNATLQCLKTVPELTEALKSASGHIAAASGGAPEERATGISAAVRDLYSMMDRASGRDSQEVIPLIMLQVMHMVFPQFSSKDDHGHLQQQDANECWTELMRMFQLKIAARPTASNMQGDAAAASSFHGSSIITQYFGGRFDVTLKNKESAEEPAQSSKEDFLQLSCFLSQEVKYLQSGLKAKLVEEITKNSPHLGRDAKYEKSALIARLPAYLSIQMVRFFYKEKDQVNAKILKDVKFPLVLDVYELCTPELQKKLLPMRELMKDEDERKMERLKAQKAGEESSDELVKTEHPFSFPDDVGSNNSGFYELQAVLTHKGRSSNSGHYVGWVRRSGDQWCMCDDDVIRPVTSEDVLKLSGGGDWHCAYVLLYGPKKLVTEKAKASSNGTNGNALAAAEEKMQS</sequence>
<dbReference type="InterPro" id="IPR044635">
    <property type="entry name" value="UBP14-like"/>
</dbReference>
<dbReference type="GO" id="GO:0061136">
    <property type="term" value="P:regulation of proteasomal protein catabolic process"/>
    <property type="evidence" value="ECO:0007669"/>
    <property type="project" value="TreeGrafter"/>
</dbReference>
<dbReference type="SMART" id="SM00213">
    <property type="entry name" value="UBQ"/>
    <property type="match status" value="1"/>
</dbReference>
<dbReference type="Pfam" id="PF00443">
    <property type="entry name" value="UCH"/>
    <property type="match status" value="1"/>
</dbReference>
<evidence type="ECO:0000256" key="6">
    <source>
        <dbReference type="ARBA" id="ARBA00022807"/>
    </source>
</evidence>
<name>A0A914VZQ4_9BILA</name>
<dbReference type="SUPFAM" id="SSF54236">
    <property type="entry name" value="Ubiquitin-like"/>
    <property type="match status" value="1"/>
</dbReference>
<feature type="domain" description="USP" evidence="10">
    <location>
        <begin position="106"/>
        <end position="489"/>
    </location>
</feature>
<evidence type="ECO:0000259" key="9">
    <source>
        <dbReference type="PROSITE" id="PS50053"/>
    </source>
</evidence>
<dbReference type="GO" id="GO:0016579">
    <property type="term" value="P:protein deubiquitination"/>
    <property type="evidence" value="ECO:0007669"/>
    <property type="project" value="InterPro"/>
</dbReference>
<dbReference type="InterPro" id="IPR000626">
    <property type="entry name" value="Ubiquitin-like_dom"/>
</dbReference>
<dbReference type="InterPro" id="IPR019954">
    <property type="entry name" value="Ubiquitin_CS"/>
</dbReference>
<keyword evidence="11" id="KW-1185">Reference proteome</keyword>
<keyword evidence="6 7" id="KW-0788">Thiol protease</keyword>
<protein>
    <recommendedName>
        <fullName evidence="7">Ubiquitin carboxyl-terminal hydrolase</fullName>
        <ecNumber evidence="7">3.4.19.12</ecNumber>
    </recommendedName>
</protein>
<dbReference type="Gene3D" id="3.90.70.10">
    <property type="entry name" value="Cysteine proteinases"/>
    <property type="match status" value="1"/>
</dbReference>
<dbReference type="InterPro" id="IPR029071">
    <property type="entry name" value="Ubiquitin-like_domsf"/>
</dbReference>
<evidence type="ECO:0000256" key="4">
    <source>
        <dbReference type="ARBA" id="ARBA00022786"/>
    </source>
</evidence>
<organism evidence="11 12">
    <name type="scientific">Plectus sambesii</name>
    <dbReference type="NCBI Taxonomy" id="2011161"/>
    <lineage>
        <taxon>Eukaryota</taxon>
        <taxon>Metazoa</taxon>
        <taxon>Ecdysozoa</taxon>
        <taxon>Nematoda</taxon>
        <taxon>Chromadorea</taxon>
        <taxon>Plectida</taxon>
        <taxon>Plectina</taxon>
        <taxon>Plectoidea</taxon>
        <taxon>Plectidae</taxon>
        <taxon>Plectus</taxon>
    </lineage>
</organism>
<dbReference type="SUPFAM" id="SSF54001">
    <property type="entry name" value="Cysteine proteinases"/>
    <property type="match status" value="1"/>
</dbReference>
<evidence type="ECO:0000256" key="3">
    <source>
        <dbReference type="ARBA" id="ARBA00022670"/>
    </source>
</evidence>
<dbReference type="Pfam" id="PF00240">
    <property type="entry name" value="ubiquitin"/>
    <property type="match status" value="1"/>
</dbReference>
<dbReference type="InterPro" id="IPR018200">
    <property type="entry name" value="USP_CS"/>
</dbReference>
<evidence type="ECO:0000259" key="10">
    <source>
        <dbReference type="PROSITE" id="PS50235"/>
    </source>
</evidence>
<comment type="catalytic activity">
    <reaction evidence="1 7">
        <text>Thiol-dependent hydrolysis of ester, thioester, amide, peptide and isopeptide bonds formed by the C-terminal Gly of ubiquitin (a 76-residue protein attached to proteins as an intracellular targeting signal).</text>
        <dbReference type="EC" id="3.4.19.12"/>
    </reaction>
</comment>
<dbReference type="PROSITE" id="PS00973">
    <property type="entry name" value="USP_2"/>
    <property type="match status" value="1"/>
</dbReference>
<comment type="similarity">
    <text evidence="2">Belongs to the peptidase C19 family. USP14/UBP6 subfamily.</text>
</comment>
<dbReference type="EC" id="3.4.19.12" evidence="7"/>
<feature type="region of interest" description="Disordered" evidence="8">
    <location>
        <begin position="496"/>
        <end position="517"/>
    </location>
</feature>
<dbReference type="GO" id="GO:0070628">
    <property type="term" value="F:proteasome binding"/>
    <property type="evidence" value="ECO:0007669"/>
    <property type="project" value="TreeGrafter"/>
</dbReference>
<reference evidence="12" key="1">
    <citation type="submission" date="2022-11" db="UniProtKB">
        <authorList>
            <consortium name="WormBaseParasite"/>
        </authorList>
    </citation>
    <scope>IDENTIFICATION</scope>
</reference>
<dbReference type="Proteomes" id="UP000887566">
    <property type="component" value="Unplaced"/>
</dbReference>
<dbReference type="PROSITE" id="PS00972">
    <property type="entry name" value="USP_1"/>
    <property type="match status" value="1"/>
</dbReference>
<dbReference type="InterPro" id="IPR038765">
    <property type="entry name" value="Papain-like_cys_pep_sf"/>
</dbReference>
<dbReference type="PANTHER" id="PTHR43982:SF1">
    <property type="entry name" value="UBIQUITIN CARBOXYL-TERMINAL HYDROLASE 14"/>
    <property type="match status" value="1"/>
</dbReference>
<keyword evidence="4 7" id="KW-0833">Ubl conjugation pathway</keyword>
<dbReference type="WBParaSite" id="PSAMB.scaffold283size59227.g4387.t1">
    <property type="protein sequence ID" value="PSAMB.scaffold283size59227.g4387.t1"/>
    <property type="gene ID" value="PSAMB.scaffold283size59227.g4387"/>
</dbReference>
<dbReference type="PROSITE" id="PS50235">
    <property type="entry name" value="USP_3"/>
    <property type="match status" value="1"/>
</dbReference>
<evidence type="ECO:0000256" key="7">
    <source>
        <dbReference type="RuleBase" id="RU366025"/>
    </source>
</evidence>
<dbReference type="PROSITE" id="PS00299">
    <property type="entry name" value="UBIQUITIN_1"/>
    <property type="match status" value="1"/>
</dbReference>
<dbReference type="Gene3D" id="3.10.20.90">
    <property type="entry name" value="Phosphatidylinositol 3-kinase Catalytic Subunit, Chain A, domain 1"/>
    <property type="match status" value="1"/>
</dbReference>
<dbReference type="AlphaFoldDB" id="A0A914VZQ4"/>
<accession>A0A914VZQ4</accession>
<evidence type="ECO:0000256" key="2">
    <source>
        <dbReference type="ARBA" id="ARBA00008739"/>
    </source>
</evidence>
<dbReference type="GO" id="GO:0043161">
    <property type="term" value="P:proteasome-mediated ubiquitin-dependent protein catabolic process"/>
    <property type="evidence" value="ECO:0007669"/>
    <property type="project" value="InterPro"/>
</dbReference>
<dbReference type="GO" id="GO:0004843">
    <property type="term" value="F:cysteine-type deubiquitinase activity"/>
    <property type="evidence" value="ECO:0007669"/>
    <property type="project" value="UniProtKB-UniRule"/>
</dbReference>
<keyword evidence="5 7" id="KW-0378">Hydrolase</keyword>
<proteinExistence type="inferred from homology"/>